<name>A0ABQ0QE01_9PROT</name>
<sequence length="141" mass="15447">MGKPYSIGRDCRITVLWNGSRVDLRDVTSFTANQETQALRAFPLNGVPAEYNLPSGWRGSFQIARANAVLDTLVAAIESGFWNAGTINSGTIYQYITEADGSTSTWEYSGISLKLSTDAWAAETLVHQTVQFFASTRTKIS</sequence>
<proteinExistence type="predicted"/>
<gene>
    <name evidence="1" type="ORF">AA0228_2540</name>
</gene>
<evidence type="ECO:0008006" key="3">
    <source>
        <dbReference type="Google" id="ProtNLM"/>
    </source>
</evidence>
<organism evidence="1 2">
    <name type="scientific">Gluconobacter frateurii NRIC 0228</name>
    <dbReference type="NCBI Taxonomy" id="1307946"/>
    <lineage>
        <taxon>Bacteria</taxon>
        <taxon>Pseudomonadati</taxon>
        <taxon>Pseudomonadota</taxon>
        <taxon>Alphaproteobacteria</taxon>
        <taxon>Acetobacterales</taxon>
        <taxon>Acetobacteraceae</taxon>
        <taxon>Gluconobacter</taxon>
    </lineage>
</organism>
<evidence type="ECO:0000313" key="1">
    <source>
        <dbReference type="EMBL" id="GBR15543.1"/>
    </source>
</evidence>
<evidence type="ECO:0000313" key="2">
    <source>
        <dbReference type="Proteomes" id="UP001061070"/>
    </source>
</evidence>
<dbReference type="RefSeq" id="WP_099182729.1">
    <property type="nucleotide sequence ID" value="NZ_BAQW01000013.1"/>
</dbReference>
<dbReference type="Proteomes" id="UP001061070">
    <property type="component" value="Unassembled WGS sequence"/>
</dbReference>
<protein>
    <recommendedName>
        <fullName evidence="3">Phage protein</fullName>
    </recommendedName>
</protein>
<comment type="caution">
    <text evidence="1">The sequence shown here is derived from an EMBL/GenBank/DDBJ whole genome shotgun (WGS) entry which is preliminary data.</text>
</comment>
<reference evidence="1" key="1">
    <citation type="submission" date="2013-04" db="EMBL/GenBank/DDBJ databases">
        <title>The genome sequencing project of 58 acetic acid bacteria.</title>
        <authorList>
            <person name="Okamoto-Kainuma A."/>
            <person name="Ishikawa M."/>
            <person name="Umino S."/>
            <person name="Koizumi Y."/>
            <person name="Shiwa Y."/>
            <person name="Yoshikawa H."/>
            <person name="Matsutani M."/>
            <person name="Matsushita K."/>
        </authorList>
    </citation>
    <scope>NUCLEOTIDE SEQUENCE</scope>
    <source>
        <strain evidence="1">NRIC 0228</strain>
    </source>
</reference>
<keyword evidence="2" id="KW-1185">Reference proteome</keyword>
<accession>A0ABQ0QE01</accession>
<dbReference type="EMBL" id="BAQW01000013">
    <property type="protein sequence ID" value="GBR15543.1"/>
    <property type="molecule type" value="Genomic_DNA"/>
</dbReference>